<evidence type="ECO:0000256" key="12">
    <source>
        <dbReference type="SAM" id="MobiDB-lite"/>
    </source>
</evidence>
<dbReference type="GO" id="GO:0016020">
    <property type="term" value="C:membrane"/>
    <property type="evidence" value="ECO:0007669"/>
    <property type="project" value="UniProtKB-SubCell"/>
</dbReference>
<feature type="region of interest" description="Disordered" evidence="12">
    <location>
        <begin position="464"/>
        <end position="483"/>
    </location>
</feature>
<dbReference type="PANTHER" id="PTHR23033:SF40">
    <property type="entry name" value="APPLE DOMAIN-CONTAINING PROTEIN"/>
    <property type="match status" value="1"/>
</dbReference>
<comment type="pathway">
    <text evidence="2">Protein modification; protein glycosylation.</text>
</comment>
<dbReference type="PANTHER" id="PTHR23033">
    <property type="entry name" value="BETA1,3-GALACTOSYLTRANSFERASE"/>
    <property type="match status" value="1"/>
</dbReference>
<evidence type="ECO:0000256" key="11">
    <source>
        <dbReference type="ARBA" id="ARBA00023136"/>
    </source>
</evidence>
<evidence type="ECO:0000256" key="9">
    <source>
        <dbReference type="ARBA" id="ARBA00022968"/>
    </source>
</evidence>
<keyword evidence="6" id="KW-0808">Transferase</keyword>
<keyword evidence="5" id="KW-0328">Glycosyltransferase</keyword>
<dbReference type="GO" id="GO:0016263">
    <property type="term" value="F:glycoprotein-N-acetylgalactosamine 3-beta-galactosyltransferase activity"/>
    <property type="evidence" value="ECO:0007669"/>
    <property type="project" value="UniProtKB-EC"/>
</dbReference>
<comment type="caution">
    <text evidence="15">The sequence shown here is derived from an EMBL/GenBank/DDBJ whole genome shotgun (WGS) entry which is preliminary data.</text>
</comment>
<evidence type="ECO:0000313" key="15">
    <source>
        <dbReference type="EMBL" id="POR39797.1"/>
    </source>
</evidence>
<sequence length="483" mass="54475">MLNVRRRFRRRLAVTAVFLSLALGVWYIALPPDSHVRLALGFNSARLFNYLRAAATNRDAWLWKPARHRLELRSDVGYLIKTGYGTRHRVPEQLEAFAESGGVLGDEGRGFLVVGDWTTVNETDAKLLGVEVHDAIKMVMETKMDNKHEEHQRFTKYRSLQGTVAAGDEERARRLGQTYGWELDALKFIMGMEFAYKRMPHKKWYIILDDDTYLVKPSLELLLSHLDPAEPHYIGNAVGDYKGRFAHGGSAVLLSGEAMKVLFSRPDVVARAYVESLDETWGDRLVATTLQKVGIYMDERYCHYFNGEAPEMTRIRKDRVCSPVVSFHGLREPGAMVAVGRALARVEKPVLWGQLWEVFGRQPMEAYAEKPFRPGDHVGPRDEQTKTWTGVGSDDECRKRCEGGGGGWCLAWAYDAGASACHGAPWMIVGEETGDGVVSGINWEKAEPLMRRCLSSYGEAVRGDMRRHGQRETARRGTTRHAV</sequence>
<dbReference type="EMBL" id="PKSG01000001">
    <property type="protein sequence ID" value="POR39797.1"/>
    <property type="molecule type" value="Genomic_DNA"/>
</dbReference>
<evidence type="ECO:0000256" key="2">
    <source>
        <dbReference type="ARBA" id="ARBA00004922"/>
    </source>
</evidence>
<feature type="domain" description="Fringe-like glycosyltransferase" evidence="14">
    <location>
        <begin position="137"/>
        <end position="241"/>
    </location>
</feature>
<feature type="compositionally biased region" description="Basic and acidic residues" evidence="12">
    <location>
        <begin position="464"/>
        <end position="475"/>
    </location>
</feature>
<keyword evidence="16" id="KW-1185">Reference proteome</keyword>
<evidence type="ECO:0000256" key="5">
    <source>
        <dbReference type="ARBA" id="ARBA00022676"/>
    </source>
</evidence>
<dbReference type="Pfam" id="PF02434">
    <property type="entry name" value="Fringe"/>
    <property type="match status" value="1"/>
</dbReference>
<dbReference type="AlphaFoldDB" id="A0A2S4LBJ1"/>
<evidence type="ECO:0000256" key="1">
    <source>
        <dbReference type="ARBA" id="ARBA00004606"/>
    </source>
</evidence>
<keyword evidence="10 13" id="KW-1133">Transmembrane helix</keyword>
<evidence type="ECO:0000259" key="14">
    <source>
        <dbReference type="Pfam" id="PF02434"/>
    </source>
</evidence>
<dbReference type="Gene3D" id="3.90.550.50">
    <property type="match status" value="1"/>
</dbReference>
<evidence type="ECO:0000256" key="7">
    <source>
        <dbReference type="ARBA" id="ARBA00022692"/>
    </source>
</evidence>
<dbReference type="InterPro" id="IPR026050">
    <property type="entry name" value="C1GALT1/C1GALT1_chp1"/>
</dbReference>
<name>A0A2S4LBJ1_9HYPO</name>
<evidence type="ECO:0000256" key="13">
    <source>
        <dbReference type="SAM" id="Phobius"/>
    </source>
</evidence>
<dbReference type="Proteomes" id="UP000237481">
    <property type="component" value="Unassembled WGS sequence"/>
</dbReference>
<comment type="similarity">
    <text evidence="3">Belongs to the glycosyltransferase 31 family. Beta3-Gal-T subfamily.</text>
</comment>
<evidence type="ECO:0000256" key="4">
    <source>
        <dbReference type="ARBA" id="ARBA00012557"/>
    </source>
</evidence>
<keyword evidence="9" id="KW-0735">Signal-anchor</keyword>
<evidence type="ECO:0000256" key="8">
    <source>
        <dbReference type="ARBA" id="ARBA00022741"/>
    </source>
</evidence>
<gene>
    <name evidence="15" type="ORF">TPAR_00001</name>
</gene>
<evidence type="ECO:0000256" key="3">
    <source>
        <dbReference type="ARBA" id="ARBA00006462"/>
    </source>
</evidence>
<feature type="compositionally biased region" description="Basic and acidic residues" evidence="12">
    <location>
        <begin position="371"/>
        <end position="385"/>
    </location>
</feature>
<dbReference type="OrthoDB" id="414175at2759"/>
<evidence type="ECO:0000313" key="16">
    <source>
        <dbReference type="Proteomes" id="UP000237481"/>
    </source>
</evidence>
<dbReference type="GO" id="GO:0000166">
    <property type="term" value="F:nucleotide binding"/>
    <property type="evidence" value="ECO:0007669"/>
    <property type="project" value="UniProtKB-KW"/>
</dbReference>
<evidence type="ECO:0000256" key="10">
    <source>
        <dbReference type="ARBA" id="ARBA00022989"/>
    </source>
</evidence>
<keyword evidence="7 13" id="KW-0812">Transmembrane</keyword>
<proteinExistence type="inferred from homology"/>
<keyword evidence="8" id="KW-0547">Nucleotide-binding</keyword>
<organism evidence="15 16">
    <name type="scientific">Tolypocladium paradoxum</name>
    <dbReference type="NCBI Taxonomy" id="94208"/>
    <lineage>
        <taxon>Eukaryota</taxon>
        <taxon>Fungi</taxon>
        <taxon>Dikarya</taxon>
        <taxon>Ascomycota</taxon>
        <taxon>Pezizomycotina</taxon>
        <taxon>Sordariomycetes</taxon>
        <taxon>Hypocreomycetidae</taxon>
        <taxon>Hypocreales</taxon>
        <taxon>Ophiocordycipitaceae</taxon>
        <taxon>Tolypocladium</taxon>
    </lineage>
</organism>
<protein>
    <recommendedName>
        <fullName evidence="4">N-acetylgalactosaminide beta-1,3-galactosyltransferase</fullName>
        <ecNumber evidence="4">2.4.1.122</ecNumber>
    </recommendedName>
</protein>
<feature type="region of interest" description="Disordered" evidence="12">
    <location>
        <begin position="371"/>
        <end position="394"/>
    </location>
</feature>
<accession>A0A2S4LBJ1</accession>
<dbReference type="EC" id="2.4.1.122" evidence="4"/>
<dbReference type="InterPro" id="IPR003378">
    <property type="entry name" value="Fringe-like_glycosylTrfase"/>
</dbReference>
<evidence type="ECO:0000256" key="6">
    <source>
        <dbReference type="ARBA" id="ARBA00022679"/>
    </source>
</evidence>
<reference evidence="15 16" key="1">
    <citation type="submission" date="2018-01" db="EMBL/GenBank/DDBJ databases">
        <title>Harnessing the power of phylogenomics to disentangle the directionality and signatures of interkingdom host jumping in the parasitic fungal genus Tolypocladium.</title>
        <authorList>
            <person name="Quandt C.A."/>
            <person name="Patterson W."/>
            <person name="Spatafora J.W."/>
        </authorList>
    </citation>
    <scope>NUCLEOTIDE SEQUENCE [LARGE SCALE GENOMIC DNA]</scope>
    <source>
        <strain evidence="15 16">NRBC 100945</strain>
    </source>
</reference>
<comment type="subcellular location">
    <subcellularLocation>
        <location evidence="1">Membrane</location>
        <topology evidence="1">Single-pass type II membrane protein</topology>
    </subcellularLocation>
</comment>
<keyword evidence="11 13" id="KW-0472">Membrane</keyword>
<dbReference type="STRING" id="94208.A0A2S4LBJ1"/>
<feature type="transmembrane region" description="Helical" evidence="13">
    <location>
        <begin position="12"/>
        <end position="30"/>
    </location>
</feature>